<evidence type="ECO:0000313" key="3">
    <source>
        <dbReference type="Proteomes" id="UP000708298"/>
    </source>
</evidence>
<reference evidence="2" key="2">
    <citation type="submission" date="2021-01" db="EMBL/GenBank/DDBJ databases">
        <authorList>
            <person name="Mieszkin S."/>
            <person name="Pouder E."/>
            <person name="Alain K."/>
        </authorList>
    </citation>
    <scope>NUCLEOTIDE SEQUENCE</scope>
    <source>
        <strain evidence="2">HW T2.11</strain>
    </source>
</reference>
<feature type="transmembrane region" description="Helical" evidence="1">
    <location>
        <begin position="56"/>
        <end position="79"/>
    </location>
</feature>
<keyword evidence="1" id="KW-1133">Transmembrane helix</keyword>
<feature type="transmembrane region" description="Helical" evidence="1">
    <location>
        <begin position="233"/>
        <end position="259"/>
    </location>
</feature>
<feature type="transmembrane region" description="Helical" evidence="1">
    <location>
        <begin position="195"/>
        <end position="221"/>
    </location>
</feature>
<name>A0A963YTR9_9PROT</name>
<dbReference type="Pfam" id="PF09948">
    <property type="entry name" value="PpoB2"/>
    <property type="match status" value="1"/>
</dbReference>
<dbReference type="EMBL" id="JAESVB010000009">
    <property type="protein sequence ID" value="MCB8876921.1"/>
    <property type="molecule type" value="Genomic_DNA"/>
</dbReference>
<comment type="caution">
    <text evidence="2">The sequence shown here is derived from an EMBL/GenBank/DDBJ whole genome shotgun (WGS) entry which is preliminary data.</text>
</comment>
<gene>
    <name evidence="2" type="ORF">ASILVAE211_17135</name>
</gene>
<reference evidence="2" key="1">
    <citation type="journal article" date="2021" name="Microorganisms">
        <title>Acidisoma silvae sp. nov. and Acidisomacellulosilytica sp. nov., Two Acidophilic Bacteria Isolated from Decaying Wood, Hydrolyzing Cellulose and Producing Poly-3-hydroxybutyrate.</title>
        <authorList>
            <person name="Mieszkin S."/>
            <person name="Pouder E."/>
            <person name="Uroz S."/>
            <person name="Simon-Colin C."/>
            <person name="Alain K."/>
        </authorList>
    </citation>
    <scope>NUCLEOTIDE SEQUENCE</scope>
    <source>
        <strain evidence="2">HW T2.11</strain>
    </source>
</reference>
<organism evidence="2 3">
    <name type="scientific">Acidisoma silvae</name>
    <dbReference type="NCBI Taxonomy" id="2802396"/>
    <lineage>
        <taxon>Bacteria</taxon>
        <taxon>Pseudomonadati</taxon>
        <taxon>Pseudomonadota</taxon>
        <taxon>Alphaproteobacteria</taxon>
        <taxon>Acetobacterales</taxon>
        <taxon>Acidocellaceae</taxon>
        <taxon>Acidisoma</taxon>
    </lineage>
</organism>
<dbReference type="AlphaFoldDB" id="A0A963YTR9"/>
<keyword evidence="1" id="KW-0812">Transmembrane</keyword>
<protein>
    <submittedName>
        <fullName evidence="2">DUF2182 domain-containing protein</fullName>
    </submittedName>
</protein>
<keyword evidence="3" id="KW-1185">Reference proteome</keyword>
<keyword evidence="1" id="KW-0472">Membrane</keyword>
<feature type="transmembrane region" description="Helical" evidence="1">
    <location>
        <begin position="171"/>
        <end position="189"/>
    </location>
</feature>
<sequence length="274" mass="29656">MTVFAHKPDERRAYNRGVLIVILALALACWSFFVWQPAAPGMAMMGATMGLSAVPFLIIWTVMMVAMMFPTAAPMFLTFQTIQARRSGGSATASVTVFIAGYLILWALTGILAYLSAQAADWAAARFAVTANAAARFGGLLLIFAGLYQLTPLKRLCLSKCRNPVSFIMTSWRPGLFGAFVMGGFHGFYCFGCCWFLFLILFPLGMMNVAAMAAITILIFIEKTVSWRRWAAYLSAVALLAYGGAVILVPALLPTFAAAPPIAMMNSMPGMPKP</sequence>
<accession>A0A963YTR9</accession>
<feature type="transmembrane region" description="Helical" evidence="1">
    <location>
        <begin position="91"/>
        <end position="115"/>
    </location>
</feature>
<feature type="transmembrane region" description="Helical" evidence="1">
    <location>
        <begin position="17"/>
        <end position="36"/>
    </location>
</feature>
<dbReference type="InterPro" id="IPR018688">
    <property type="entry name" value="PpoB2-like"/>
</dbReference>
<dbReference type="RefSeq" id="WP_227322580.1">
    <property type="nucleotide sequence ID" value="NZ_JAESVB010000009.1"/>
</dbReference>
<feature type="transmembrane region" description="Helical" evidence="1">
    <location>
        <begin position="127"/>
        <end position="150"/>
    </location>
</feature>
<proteinExistence type="predicted"/>
<evidence type="ECO:0000313" key="2">
    <source>
        <dbReference type="EMBL" id="MCB8876921.1"/>
    </source>
</evidence>
<evidence type="ECO:0000256" key="1">
    <source>
        <dbReference type="SAM" id="Phobius"/>
    </source>
</evidence>
<dbReference type="Proteomes" id="UP000708298">
    <property type="component" value="Unassembled WGS sequence"/>
</dbReference>
<dbReference type="PROSITE" id="PS51257">
    <property type="entry name" value="PROKAR_LIPOPROTEIN"/>
    <property type="match status" value="1"/>
</dbReference>